<sequence length="76" mass="8202">MEPMNNINSFASSFRPVAVPTGHHVTFSQSLGAWLPRPPTLAPSATGPVFAECSSRPASAYREFRHAFGLMSPKSL</sequence>
<evidence type="ECO:0000313" key="2">
    <source>
        <dbReference type="Proteomes" id="UP000784294"/>
    </source>
</evidence>
<dbReference type="AlphaFoldDB" id="A0A448WC43"/>
<keyword evidence="2" id="KW-1185">Reference proteome</keyword>
<protein>
    <submittedName>
        <fullName evidence="1">Uncharacterized protein</fullName>
    </submittedName>
</protein>
<proteinExistence type="predicted"/>
<name>A0A448WC43_9PLAT</name>
<evidence type="ECO:0000313" key="1">
    <source>
        <dbReference type="EMBL" id="VEL08107.1"/>
    </source>
</evidence>
<organism evidence="1 2">
    <name type="scientific">Protopolystoma xenopodis</name>
    <dbReference type="NCBI Taxonomy" id="117903"/>
    <lineage>
        <taxon>Eukaryota</taxon>
        <taxon>Metazoa</taxon>
        <taxon>Spiralia</taxon>
        <taxon>Lophotrochozoa</taxon>
        <taxon>Platyhelminthes</taxon>
        <taxon>Monogenea</taxon>
        <taxon>Polyopisthocotylea</taxon>
        <taxon>Polystomatidea</taxon>
        <taxon>Polystomatidae</taxon>
        <taxon>Protopolystoma</taxon>
    </lineage>
</organism>
<accession>A0A448WC43</accession>
<dbReference type="Proteomes" id="UP000784294">
    <property type="component" value="Unassembled WGS sequence"/>
</dbReference>
<comment type="caution">
    <text evidence="1">The sequence shown here is derived from an EMBL/GenBank/DDBJ whole genome shotgun (WGS) entry which is preliminary data.</text>
</comment>
<gene>
    <name evidence="1" type="ORF">PXEA_LOCUS1547</name>
</gene>
<reference evidence="1" key="1">
    <citation type="submission" date="2018-11" db="EMBL/GenBank/DDBJ databases">
        <authorList>
            <consortium name="Pathogen Informatics"/>
        </authorList>
    </citation>
    <scope>NUCLEOTIDE SEQUENCE</scope>
</reference>
<dbReference type="EMBL" id="CAAALY010003174">
    <property type="protein sequence ID" value="VEL08107.1"/>
    <property type="molecule type" value="Genomic_DNA"/>
</dbReference>